<dbReference type="CDD" id="cd06341">
    <property type="entry name" value="PBP1_ABC_ligand_binding-like"/>
    <property type="match status" value="1"/>
</dbReference>
<dbReference type="SUPFAM" id="SSF53822">
    <property type="entry name" value="Periplasmic binding protein-like I"/>
    <property type="match status" value="1"/>
</dbReference>
<comment type="similarity">
    <text evidence="1">Belongs to the leucine-binding protein family.</text>
</comment>
<dbReference type="AlphaFoldDB" id="A0A857KZD2"/>
<dbReference type="PANTHER" id="PTHR30483">
    <property type="entry name" value="LEUCINE-SPECIFIC-BINDING PROTEIN"/>
    <property type="match status" value="1"/>
</dbReference>
<dbReference type="InterPro" id="IPR028081">
    <property type="entry name" value="Leu-bd"/>
</dbReference>
<dbReference type="Gene3D" id="3.40.50.2300">
    <property type="match status" value="2"/>
</dbReference>
<proteinExistence type="inferred from homology"/>
<evidence type="ECO:0000256" key="2">
    <source>
        <dbReference type="ARBA" id="ARBA00022729"/>
    </source>
</evidence>
<accession>A0A857KZD2</accession>
<dbReference type="InterPro" id="IPR051010">
    <property type="entry name" value="BCAA_transport"/>
</dbReference>
<evidence type="ECO:0000256" key="1">
    <source>
        <dbReference type="ARBA" id="ARBA00010062"/>
    </source>
</evidence>
<evidence type="ECO:0000313" key="5">
    <source>
        <dbReference type="EMBL" id="QHN40086.1"/>
    </source>
</evidence>
<reference evidence="5" key="1">
    <citation type="journal article" date="2021" name="Nat. Microbiol.">
        <title>Cocultivation of an ultrasmall environmental parasitic bacterium with lytic ability against bacteria associated with wastewater foams.</title>
        <authorList>
            <person name="Batinovic S."/>
            <person name="Rose J.J.A."/>
            <person name="Ratcliffe J."/>
            <person name="Seviour R.J."/>
            <person name="Petrovski S."/>
        </authorList>
    </citation>
    <scope>NUCLEOTIDE SEQUENCE</scope>
    <source>
        <strain evidence="5">CON44</strain>
    </source>
</reference>
<protein>
    <submittedName>
        <fullName evidence="5">ABC transporter substrate-binding protein</fullName>
    </submittedName>
</protein>
<dbReference type="EMBL" id="CP045810">
    <property type="protein sequence ID" value="QHN40086.1"/>
    <property type="molecule type" value="Genomic_DNA"/>
</dbReference>
<dbReference type="PANTHER" id="PTHR30483:SF6">
    <property type="entry name" value="PERIPLASMIC BINDING PROTEIN OF ABC TRANSPORTER FOR NATURAL AMINO ACIDS"/>
    <property type="match status" value="1"/>
</dbReference>
<keyword evidence="2 3" id="KW-0732">Signal</keyword>
<feature type="chain" id="PRO_5039365150" evidence="3">
    <location>
        <begin position="22"/>
        <end position="405"/>
    </location>
</feature>
<gene>
    <name evidence="5" type="ORF">GII30_13840</name>
</gene>
<dbReference type="Pfam" id="PF13458">
    <property type="entry name" value="Peripla_BP_6"/>
    <property type="match status" value="1"/>
</dbReference>
<organism evidence="5">
    <name type="scientific">Gordonia amarae</name>
    <dbReference type="NCBI Taxonomy" id="36821"/>
    <lineage>
        <taxon>Bacteria</taxon>
        <taxon>Bacillati</taxon>
        <taxon>Actinomycetota</taxon>
        <taxon>Actinomycetes</taxon>
        <taxon>Mycobacteriales</taxon>
        <taxon>Gordoniaceae</taxon>
        <taxon>Gordonia</taxon>
    </lineage>
</organism>
<name>A0A857KZD2_9ACTN</name>
<dbReference type="InterPro" id="IPR028082">
    <property type="entry name" value="Peripla_BP_I"/>
</dbReference>
<feature type="signal peptide" evidence="3">
    <location>
        <begin position="1"/>
        <end position="21"/>
    </location>
</feature>
<evidence type="ECO:0000256" key="3">
    <source>
        <dbReference type="SAM" id="SignalP"/>
    </source>
</evidence>
<sequence length="405" mass="42185">MRKTAVRAAGVLAAVTMLASACGGGDDEGTSAGGSVKVGLLMSQSGPASAAFKGVDQAMQARFKAYQASGGPCSSTQFNLVTADDQSGPQGALAGAQKLIQQDKVYAMVGISSYFFGAAQFVTTAGKSTPVIGGAFDAAPQWLQSGNNLFAAAPKVPDFDKTYATIGEYWKKMGVTKVAAVSYDTESSRKGAEQILRSADKAGLQRGLFYDKLALGSSDVGSIVLGIKNSGAQAVFLPVNPETSMAIIAGLKQSGVQLKSVMSASGYGGDLLASAPAVKGAQGMTFMPQFSPVELNTPATQKYSEALKKYAGSATGIPTFGQTYGWWAADLLIYGLEKAGCDASQADFMTTLRADENWDAGGLFPLKRSFTKISPDKECYYLIDLQGNAFVPRKDAEPVCGDVIK</sequence>
<evidence type="ECO:0000259" key="4">
    <source>
        <dbReference type="Pfam" id="PF13458"/>
    </source>
</evidence>
<feature type="domain" description="Leucine-binding protein" evidence="4">
    <location>
        <begin position="35"/>
        <end position="362"/>
    </location>
</feature>
<dbReference type="PROSITE" id="PS51257">
    <property type="entry name" value="PROKAR_LIPOPROTEIN"/>
    <property type="match status" value="1"/>
</dbReference>
<dbReference type="RefSeq" id="WP_138943750.1">
    <property type="nucleotide sequence ID" value="NZ_CP045804.1"/>
</dbReference>